<reference evidence="10 11" key="1">
    <citation type="submission" date="2017-11" db="EMBL/GenBank/DDBJ databases">
        <title>Complete genome sequence of Herbaspirillum rubrisubalbicans DSM 11543.</title>
        <authorList>
            <person name="Chen M."/>
            <person name="An Q."/>
        </authorList>
    </citation>
    <scope>NUCLEOTIDE SEQUENCE [LARGE SCALE GENOMIC DNA]</scope>
    <source>
        <strain evidence="10 11">DSM 11543</strain>
    </source>
</reference>
<comment type="function">
    <text evidence="7">Transcriptional regulator.</text>
</comment>
<organism evidence="10 11">
    <name type="scientific">Herbaspirillum rubrisubalbicans</name>
    <dbReference type="NCBI Taxonomy" id="80842"/>
    <lineage>
        <taxon>Bacteria</taxon>
        <taxon>Pseudomonadati</taxon>
        <taxon>Pseudomonadota</taxon>
        <taxon>Betaproteobacteria</taxon>
        <taxon>Burkholderiales</taxon>
        <taxon>Oxalobacteraceae</taxon>
        <taxon>Herbaspirillum</taxon>
    </lineage>
</organism>
<evidence type="ECO:0000259" key="9">
    <source>
        <dbReference type="Pfam" id="PF08753"/>
    </source>
</evidence>
<evidence type="ECO:0000259" key="8">
    <source>
        <dbReference type="Pfam" id="PF01402"/>
    </source>
</evidence>
<dbReference type="InterPro" id="IPR010985">
    <property type="entry name" value="Ribbon_hlx_hlx"/>
</dbReference>
<comment type="similarity">
    <text evidence="1 7">Belongs to the transcriptional regulatory CopG/NikR family.</text>
</comment>
<evidence type="ECO:0000256" key="2">
    <source>
        <dbReference type="ARBA" id="ARBA00022596"/>
    </source>
</evidence>
<dbReference type="SUPFAM" id="SSF55021">
    <property type="entry name" value="ACT-like"/>
    <property type="match status" value="1"/>
</dbReference>
<dbReference type="CDD" id="cd22231">
    <property type="entry name" value="RHH_NikR_HicB-like"/>
    <property type="match status" value="1"/>
</dbReference>
<protein>
    <recommendedName>
        <fullName evidence="7">Putative nickel-responsive regulator</fullName>
    </recommendedName>
</protein>
<dbReference type="Pfam" id="PF08753">
    <property type="entry name" value="NikR_C"/>
    <property type="match status" value="1"/>
</dbReference>
<evidence type="ECO:0000256" key="7">
    <source>
        <dbReference type="HAMAP-Rule" id="MF_00476"/>
    </source>
</evidence>
<name>A0AAD0UCX3_9BURK</name>
<dbReference type="GO" id="GO:0003700">
    <property type="term" value="F:DNA-binding transcription factor activity"/>
    <property type="evidence" value="ECO:0007669"/>
    <property type="project" value="UniProtKB-UniRule"/>
</dbReference>
<dbReference type="InterPro" id="IPR022988">
    <property type="entry name" value="Ni_resp_reg_NikR"/>
</dbReference>
<feature type="binding site" evidence="7">
    <location>
        <position position="79"/>
    </location>
    <ligand>
        <name>Ni(2+)</name>
        <dbReference type="ChEBI" id="CHEBI:49786"/>
    </ligand>
</feature>
<feature type="binding site" evidence="7">
    <location>
        <position position="90"/>
    </location>
    <ligand>
        <name>Ni(2+)</name>
        <dbReference type="ChEBI" id="CHEBI:49786"/>
    </ligand>
</feature>
<dbReference type="PANTHER" id="PTHR34719:SF2">
    <property type="entry name" value="NICKEL-RESPONSIVE REGULATOR"/>
    <property type="match status" value="1"/>
</dbReference>
<dbReference type="InterPro" id="IPR027271">
    <property type="entry name" value="Acetolactate_synth/TF_NikR_C"/>
</dbReference>
<sequence length="159" mass="17888">MAMQRWTISVDDDLAEHFDKFVAGKGYSNRSEAFRDLVRKELGQSEMQGGKAKWCVATVTYLYNHHERMLTNRLNQLQHDHHGVAAASQHVHLDHDNCLETVILKGRVSEVRACAEAMVAQTGVRHGNIHIVPLEPEKGTYLRVKHGPLASASPQRKNS</sequence>
<dbReference type="Proteomes" id="UP000269199">
    <property type="component" value="Chromosome"/>
</dbReference>
<dbReference type="InterPro" id="IPR014864">
    <property type="entry name" value="TF_NikR_Ni-bd_C"/>
</dbReference>
<evidence type="ECO:0000256" key="5">
    <source>
        <dbReference type="ARBA" id="ARBA00023125"/>
    </source>
</evidence>
<evidence type="ECO:0000313" key="11">
    <source>
        <dbReference type="Proteomes" id="UP000269199"/>
    </source>
</evidence>
<dbReference type="PANTHER" id="PTHR34719">
    <property type="entry name" value="NICKEL-RESPONSIVE REGULATOR"/>
    <property type="match status" value="1"/>
</dbReference>
<feature type="binding site" evidence="7">
    <location>
        <position position="92"/>
    </location>
    <ligand>
        <name>Ni(2+)</name>
        <dbReference type="ChEBI" id="CHEBI:49786"/>
    </ligand>
</feature>
<dbReference type="NCBIfam" id="NF003381">
    <property type="entry name" value="PRK04460.1"/>
    <property type="match status" value="1"/>
</dbReference>
<feature type="domain" description="Ribbon-helix-helix protein CopG" evidence="8">
    <location>
        <begin position="7"/>
        <end position="44"/>
    </location>
</feature>
<proteinExistence type="inferred from homology"/>
<feature type="binding site" evidence="7">
    <location>
        <position position="98"/>
    </location>
    <ligand>
        <name>Ni(2+)</name>
        <dbReference type="ChEBI" id="CHEBI:49786"/>
    </ligand>
</feature>
<dbReference type="InterPro" id="IPR045865">
    <property type="entry name" value="ACT-like_dom_sf"/>
</dbReference>
<dbReference type="Pfam" id="PF01402">
    <property type="entry name" value="RHH_1"/>
    <property type="match status" value="1"/>
</dbReference>
<dbReference type="InterPro" id="IPR002145">
    <property type="entry name" value="CopG"/>
</dbReference>
<keyword evidence="6 7" id="KW-0804">Transcription</keyword>
<dbReference type="SUPFAM" id="SSF47598">
    <property type="entry name" value="Ribbon-helix-helix"/>
    <property type="match status" value="1"/>
</dbReference>
<dbReference type="GO" id="GO:0003677">
    <property type="term" value="F:DNA binding"/>
    <property type="evidence" value="ECO:0007669"/>
    <property type="project" value="UniProtKB-KW"/>
</dbReference>
<evidence type="ECO:0000256" key="4">
    <source>
        <dbReference type="ARBA" id="ARBA00023015"/>
    </source>
</evidence>
<evidence type="ECO:0000256" key="1">
    <source>
        <dbReference type="ARBA" id="ARBA00008478"/>
    </source>
</evidence>
<dbReference type="Gene3D" id="3.30.70.1150">
    <property type="entry name" value="ACT-like. Chain A, domain 2"/>
    <property type="match status" value="1"/>
</dbReference>
<keyword evidence="5 7" id="KW-0238">DNA-binding</keyword>
<feature type="domain" description="Transcription factor NikR nickel binding C-terminal" evidence="9">
    <location>
        <begin position="56"/>
        <end position="131"/>
    </location>
</feature>
<dbReference type="EMBL" id="CP024996">
    <property type="protein sequence ID" value="AYR24594.1"/>
    <property type="molecule type" value="Genomic_DNA"/>
</dbReference>
<evidence type="ECO:0000256" key="3">
    <source>
        <dbReference type="ARBA" id="ARBA00022723"/>
    </source>
</evidence>
<evidence type="ECO:0000313" key="10">
    <source>
        <dbReference type="EMBL" id="AYR24594.1"/>
    </source>
</evidence>
<keyword evidence="4 7" id="KW-0805">Transcription regulation</keyword>
<keyword evidence="2 7" id="KW-0533">Nickel</keyword>
<comment type="cofactor">
    <cofactor evidence="7">
        <name>Ni(2+)</name>
        <dbReference type="ChEBI" id="CHEBI:49786"/>
    </cofactor>
    <text evidence="7">Binds 1 nickel ion per subunit.</text>
</comment>
<dbReference type="GO" id="GO:0016151">
    <property type="term" value="F:nickel cation binding"/>
    <property type="evidence" value="ECO:0007669"/>
    <property type="project" value="UniProtKB-UniRule"/>
</dbReference>
<gene>
    <name evidence="10" type="ORF">RC54_12520</name>
</gene>
<dbReference type="InterPro" id="IPR050192">
    <property type="entry name" value="CopG/NikR_regulator"/>
</dbReference>
<dbReference type="HAMAP" id="MF_00476">
    <property type="entry name" value="NikR"/>
    <property type="match status" value="1"/>
</dbReference>
<keyword evidence="3 7" id="KW-0479">Metal-binding</keyword>
<dbReference type="GO" id="GO:0010045">
    <property type="term" value="P:response to nickel cation"/>
    <property type="evidence" value="ECO:0007669"/>
    <property type="project" value="InterPro"/>
</dbReference>
<dbReference type="AlphaFoldDB" id="A0AAD0UCX3"/>
<dbReference type="NCBIfam" id="NF002815">
    <property type="entry name" value="PRK02967.1"/>
    <property type="match status" value="1"/>
</dbReference>
<accession>A0AAD0UCX3</accession>
<evidence type="ECO:0000256" key="6">
    <source>
        <dbReference type="ARBA" id="ARBA00023163"/>
    </source>
</evidence>
<dbReference type="Gene3D" id="1.10.1220.10">
    <property type="entry name" value="Met repressor-like"/>
    <property type="match status" value="1"/>
</dbReference>
<dbReference type="InterPro" id="IPR013321">
    <property type="entry name" value="Arc_rbn_hlx_hlx"/>
</dbReference>